<name>A0A934UJF2_9FLAO</name>
<proteinExistence type="predicted"/>
<sequence>MKKIFPTILFFICFIKTWSQEYKSPEYQKKKFEEANEYLKNSDVFSAAGVFQFVNELNPNNELGKISLKKSDSLRPIARQKLKESLIGTWKLNRTGSNWGFEKINDTINDKILIVNESEFKFYEQNIKTKKLKLIKSEKIKFSKSIHEKFYSYEFVFSDNKIWHISKNEQSGELRQVNTGEENKDGRTEIVCGNLELIYTEIETLK</sequence>
<dbReference type="AlphaFoldDB" id="A0A934UJF2"/>
<reference evidence="1" key="1">
    <citation type="submission" date="2020-12" db="EMBL/GenBank/DDBJ databases">
        <title>Bacterial novel species Flavobacterium sp. SE-1-e isolated from soil.</title>
        <authorList>
            <person name="Jung H.-Y."/>
        </authorList>
    </citation>
    <scope>NUCLEOTIDE SEQUENCE</scope>
    <source>
        <strain evidence="1">SE-1-e</strain>
    </source>
</reference>
<protein>
    <recommendedName>
        <fullName evidence="3">Lipocalin-like protein</fullName>
    </recommendedName>
</protein>
<evidence type="ECO:0000313" key="2">
    <source>
        <dbReference type="Proteomes" id="UP000609172"/>
    </source>
</evidence>
<gene>
    <name evidence="1" type="ORF">I5M07_08615</name>
</gene>
<dbReference type="Proteomes" id="UP000609172">
    <property type="component" value="Unassembled WGS sequence"/>
</dbReference>
<dbReference type="RefSeq" id="WP_200105844.1">
    <property type="nucleotide sequence ID" value="NZ_JAEHFV010000003.1"/>
</dbReference>
<keyword evidence="2" id="KW-1185">Reference proteome</keyword>
<dbReference type="EMBL" id="JAEHFV010000003">
    <property type="protein sequence ID" value="MBK0369901.1"/>
    <property type="molecule type" value="Genomic_DNA"/>
</dbReference>
<evidence type="ECO:0008006" key="3">
    <source>
        <dbReference type="Google" id="ProtNLM"/>
    </source>
</evidence>
<evidence type="ECO:0000313" key="1">
    <source>
        <dbReference type="EMBL" id="MBK0369901.1"/>
    </source>
</evidence>
<comment type="caution">
    <text evidence="1">The sequence shown here is derived from an EMBL/GenBank/DDBJ whole genome shotgun (WGS) entry which is preliminary data.</text>
</comment>
<organism evidence="1 2">
    <name type="scientific">Flavobacterium agrisoli</name>
    <dbReference type="NCBI Taxonomy" id="2793066"/>
    <lineage>
        <taxon>Bacteria</taxon>
        <taxon>Pseudomonadati</taxon>
        <taxon>Bacteroidota</taxon>
        <taxon>Flavobacteriia</taxon>
        <taxon>Flavobacteriales</taxon>
        <taxon>Flavobacteriaceae</taxon>
        <taxon>Flavobacterium</taxon>
    </lineage>
</organism>
<accession>A0A934UJF2</accession>